<accession>A0A0U3G5F8</accession>
<dbReference type="Proteomes" id="UP000057181">
    <property type="component" value="Chromosome"/>
</dbReference>
<dbReference type="GO" id="GO:0004803">
    <property type="term" value="F:transposase activity"/>
    <property type="evidence" value="ECO:0007669"/>
    <property type="project" value="UniProtKB-UniRule"/>
</dbReference>
<evidence type="ECO:0000313" key="8">
    <source>
        <dbReference type="EMBL" id="ALU40090.1"/>
    </source>
</evidence>
<protein>
    <recommendedName>
        <fullName evidence="6">Mutator family transposase</fullName>
    </recommendedName>
</protein>
<reference evidence="8 9" key="1">
    <citation type="submission" date="2015-11" db="EMBL/GenBank/DDBJ databases">
        <title>Complete Genome Sequence of Kocuria flava strain HO-9041.</title>
        <authorList>
            <person name="Zhou M."/>
            <person name="Dai J."/>
        </authorList>
    </citation>
    <scope>NUCLEOTIDE SEQUENCE [LARGE SCALE GENOMIC DNA]</scope>
    <source>
        <strain evidence="8 9">HO-9041</strain>
    </source>
</reference>
<name>A0A0U3G5F8_9MICC</name>
<dbReference type="EMBL" id="CP013254">
    <property type="protein sequence ID" value="ALU39035.1"/>
    <property type="molecule type" value="Genomic_DNA"/>
</dbReference>
<dbReference type="PANTHER" id="PTHR33217:SF8">
    <property type="entry name" value="MUTATOR FAMILY TRANSPOSASE"/>
    <property type="match status" value="1"/>
</dbReference>
<keyword evidence="6" id="KW-0814">Transposable element</keyword>
<keyword evidence="4 6" id="KW-0238">DNA-binding</keyword>
<evidence type="ECO:0000256" key="6">
    <source>
        <dbReference type="RuleBase" id="RU365089"/>
    </source>
</evidence>
<organism evidence="8 9">
    <name type="scientific">Kocuria flava</name>
    <dbReference type="NCBI Taxonomy" id="446860"/>
    <lineage>
        <taxon>Bacteria</taxon>
        <taxon>Bacillati</taxon>
        <taxon>Actinomycetota</taxon>
        <taxon>Actinomycetes</taxon>
        <taxon>Micrococcales</taxon>
        <taxon>Micrococcaceae</taxon>
        <taxon>Kocuria</taxon>
    </lineage>
</organism>
<gene>
    <name evidence="7" type="ORF">AS188_03930</name>
    <name evidence="8" type="ORF">AS188_10435</name>
</gene>
<evidence type="ECO:0000256" key="2">
    <source>
        <dbReference type="ARBA" id="ARBA00010961"/>
    </source>
</evidence>
<dbReference type="Pfam" id="PF00872">
    <property type="entry name" value="Transposase_mut"/>
    <property type="match status" value="1"/>
</dbReference>
<evidence type="ECO:0000313" key="7">
    <source>
        <dbReference type="EMBL" id="ALU39035.1"/>
    </source>
</evidence>
<sequence>MICSTNAIESLNARFRRAVRARGHFPNEQSAMKTLYLVVRSLDPKGTGQTRWVTRWKPALNAFAITFADRMPAAENH</sequence>
<keyword evidence="3 6" id="KW-0815">Transposition</keyword>
<evidence type="ECO:0000313" key="9">
    <source>
        <dbReference type="Proteomes" id="UP000057181"/>
    </source>
</evidence>
<evidence type="ECO:0000256" key="1">
    <source>
        <dbReference type="ARBA" id="ARBA00002190"/>
    </source>
</evidence>
<dbReference type="PANTHER" id="PTHR33217">
    <property type="entry name" value="TRANSPOSASE FOR INSERTION SEQUENCE ELEMENT IS1081"/>
    <property type="match status" value="1"/>
</dbReference>
<dbReference type="GO" id="GO:0003677">
    <property type="term" value="F:DNA binding"/>
    <property type="evidence" value="ECO:0007669"/>
    <property type="project" value="UniProtKB-UniRule"/>
</dbReference>
<evidence type="ECO:0000256" key="4">
    <source>
        <dbReference type="ARBA" id="ARBA00023125"/>
    </source>
</evidence>
<dbReference type="EMBL" id="CP013254">
    <property type="protein sequence ID" value="ALU40090.1"/>
    <property type="molecule type" value="Genomic_DNA"/>
</dbReference>
<dbReference type="KEGG" id="kfv:AS188_03930"/>
<evidence type="ECO:0000256" key="3">
    <source>
        <dbReference type="ARBA" id="ARBA00022578"/>
    </source>
</evidence>
<comment type="function">
    <text evidence="1 6">Required for the transposition of the insertion element.</text>
</comment>
<dbReference type="GO" id="GO:0006313">
    <property type="term" value="P:DNA transposition"/>
    <property type="evidence" value="ECO:0007669"/>
    <property type="project" value="UniProtKB-UniRule"/>
</dbReference>
<dbReference type="KEGG" id="kfv:AS188_10435"/>
<dbReference type="AlphaFoldDB" id="A0A0U3G5F8"/>
<dbReference type="InterPro" id="IPR001207">
    <property type="entry name" value="Transposase_mutator"/>
</dbReference>
<proteinExistence type="inferred from homology"/>
<comment type="similarity">
    <text evidence="2 6">Belongs to the transposase mutator family.</text>
</comment>
<evidence type="ECO:0000256" key="5">
    <source>
        <dbReference type="ARBA" id="ARBA00023172"/>
    </source>
</evidence>
<keyword evidence="5 6" id="KW-0233">DNA recombination</keyword>